<evidence type="ECO:0000256" key="8">
    <source>
        <dbReference type="ARBA" id="ARBA00048968"/>
    </source>
</evidence>
<keyword evidence="6" id="KW-0862">Zinc</keyword>
<evidence type="ECO:0008006" key="12">
    <source>
        <dbReference type="Google" id="ProtNLM"/>
    </source>
</evidence>
<dbReference type="Pfam" id="PF02578">
    <property type="entry name" value="Cu-oxidase_4"/>
    <property type="match status" value="1"/>
</dbReference>
<dbReference type="InterPro" id="IPR003730">
    <property type="entry name" value="Cu_polyphenol_OxRdtase"/>
</dbReference>
<proteinExistence type="inferred from homology"/>
<keyword evidence="3" id="KW-0808">Transferase</keyword>
<comment type="catalytic activity">
    <reaction evidence="8">
        <text>adenosine + phosphate = alpha-D-ribose 1-phosphate + adenine</text>
        <dbReference type="Rhea" id="RHEA:27642"/>
        <dbReference type="ChEBI" id="CHEBI:16335"/>
        <dbReference type="ChEBI" id="CHEBI:16708"/>
        <dbReference type="ChEBI" id="CHEBI:43474"/>
        <dbReference type="ChEBI" id="CHEBI:57720"/>
        <dbReference type="EC" id="2.4.2.1"/>
    </reaction>
    <physiologicalReaction direction="left-to-right" evidence="8">
        <dbReference type="Rhea" id="RHEA:27643"/>
    </physiologicalReaction>
</comment>
<evidence type="ECO:0000256" key="2">
    <source>
        <dbReference type="ARBA" id="ARBA00007353"/>
    </source>
</evidence>
<gene>
    <name evidence="10" type="ORF">BES34_003250</name>
</gene>
<dbReference type="PANTHER" id="PTHR30616:SF2">
    <property type="entry name" value="PURINE NUCLEOSIDE PHOSPHORYLASE LACC1"/>
    <property type="match status" value="1"/>
</dbReference>
<dbReference type="InterPro" id="IPR038371">
    <property type="entry name" value="Cu_polyphenol_OxRdtase_sf"/>
</dbReference>
<name>A0ABX4YMV6_9LEPT</name>
<dbReference type="PANTHER" id="PTHR30616">
    <property type="entry name" value="UNCHARACTERIZED PROTEIN YFIH"/>
    <property type="match status" value="1"/>
</dbReference>
<dbReference type="SUPFAM" id="SSF64438">
    <property type="entry name" value="CNF1/YfiH-like putative cysteine hydrolases"/>
    <property type="match status" value="1"/>
</dbReference>
<protein>
    <recommendedName>
        <fullName evidence="12">YfiH family protein</fullName>
    </recommendedName>
</protein>
<evidence type="ECO:0000256" key="1">
    <source>
        <dbReference type="ARBA" id="ARBA00000553"/>
    </source>
</evidence>
<evidence type="ECO:0000256" key="4">
    <source>
        <dbReference type="ARBA" id="ARBA00022723"/>
    </source>
</evidence>
<evidence type="ECO:0000256" key="9">
    <source>
        <dbReference type="ARBA" id="ARBA00049893"/>
    </source>
</evidence>
<evidence type="ECO:0000256" key="6">
    <source>
        <dbReference type="ARBA" id="ARBA00022833"/>
    </source>
</evidence>
<comment type="catalytic activity">
    <reaction evidence="7">
        <text>adenosine + H2O + H(+) = inosine + NH4(+)</text>
        <dbReference type="Rhea" id="RHEA:24408"/>
        <dbReference type="ChEBI" id="CHEBI:15377"/>
        <dbReference type="ChEBI" id="CHEBI:15378"/>
        <dbReference type="ChEBI" id="CHEBI:16335"/>
        <dbReference type="ChEBI" id="CHEBI:17596"/>
        <dbReference type="ChEBI" id="CHEBI:28938"/>
        <dbReference type="EC" id="3.5.4.4"/>
    </reaction>
    <physiologicalReaction direction="left-to-right" evidence="7">
        <dbReference type="Rhea" id="RHEA:24409"/>
    </physiologicalReaction>
</comment>
<dbReference type="Gene3D" id="3.60.140.10">
    <property type="entry name" value="CNF1/YfiH-like putative cysteine hydrolases"/>
    <property type="match status" value="1"/>
</dbReference>
<reference evidence="10" key="1">
    <citation type="submission" date="2018-01" db="EMBL/GenBank/DDBJ databases">
        <title>Genomic characterization of Leptospira inadai serogroup Lyme isolated from captured rat in Brazil and comparative analysis with human reference strain.</title>
        <authorList>
            <person name="Moreno L.Z."/>
            <person name="Loureiro A.P."/>
            <person name="Miraglia F."/>
            <person name="Kremer F.S."/>
            <person name="Eslabao M.R."/>
            <person name="Dellagostin O.A."/>
            <person name="Lilenbaum W."/>
            <person name="Moreno A.M."/>
        </authorList>
    </citation>
    <scope>NUCLEOTIDE SEQUENCE [LARGE SCALE GENOMIC DNA]</scope>
    <source>
        <strain evidence="10">M34/99</strain>
    </source>
</reference>
<accession>A0ABX4YMV6</accession>
<dbReference type="Proteomes" id="UP000094669">
    <property type="component" value="Unassembled WGS sequence"/>
</dbReference>
<evidence type="ECO:0000256" key="5">
    <source>
        <dbReference type="ARBA" id="ARBA00022801"/>
    </source>
</evidence>
<evidence type="ECO:0000256" key="7">
    <source>
        <dbReference type="ARBA" id="ARBA00047989"/>
    </source>
</evidence>
<dbReference type="CDD" id="cd16833">
    <property type="entry name" value="YfiH"/>
    <property type="match status" value="1"/>
</dbReference>
<dbReference type="EMBL" id="MCRM02000002">
    <property type="protein sequence ID" value="PNV76611.1"/>
    <property type="molecule type" value="Genomic_DNA"/>
</dbReference>
<evidence type="ECO:0000313" key="11">
    <source>
        <dbReference type="Proteomes" id="UP000094669"/>
    </source>
</evidence>
<sequence length="232" mass="26190">MIDHRFFLEDKRSLRILILGNQELNDYTPTPEYIRGKVAHFSQIPEDQIYLLDQVHGKTVVNADSLTPEEIPQGDSLYSTEPRKVLVVKAADCMPIFFWTGRPALVGIVHSGWKGTLAGVTESALLEVSKKYSVDLQLLQFFIGPYATGKQYEVGEDVAGEFRKEFPGALKALPEEGKFLLEQKTFLMNRIRKLGTEPFVETSGACTMAANSRYFSHRRGDTGRNLNCIWLE</sequence>
<dbReference type="RefSeq" id="WP_010419760.1">
    <property type="nucleotide sequence ID" value="NZ_MCRM02000002.1"/>
</dbReference>
<keyword evidence="5" id="KW-0378">Hydrolase</keyword>
<comment type="caution">
    <text evidence="10">The sequence shown here is derived from an EMBL/GenBank/DDBJ whole genome shotgun (WGS) entry which is preliminary data.</text>
</comment>
<comment type="catalytic activity">
    <reaction evidence="9">
        <text>S-methyl-5'-thioadenosine + phosphate = 5-(methylsulfanyl)-alpha-D-ribose 1-phosphate + adenine</text>
        <dbReference type="Rhea" id="RHEA:11852"/>
        <dbReference type="ChEBI" id="CHEBI:16708"/>
        <dbReference type="ChEBI" id="CHEBI:17509"/>
        <dbReference type="ChEBI" id="CHEBI:43474"/>
        <dbReference type="ChEBI" id="CHEBI:58533"/>
        <dbReference type="EC" id="2.4.2.28"/>
    </reaction>
    <physiologicalReaction direction="left-to-right" evidence="9">
        <dbReference type="Rhea" id="RHEA:11853"/>
    </physiologicalReaction>
</comment>
<dbReference type="InterPro" id="IPR011324">
    <property type="entry name" value="Cytotoxic_necrot_fac-like_cat"/>
</dbReference>
<keyword evidence="4" id="KW-0479">Metal-binding</keyword>
<comment type="catalytic activity">
    <reaction evidence="1">
        <text>inosine + phosphate = alpha-D-ribose 1-phosphate + hypoxanthine</text>
        <dbReference type="Rhea" id="RHEA:27646"/>
        <dbReference type="ChEBI" id="CHEBI:17368"/>
        <dbReference type="ChEBI" id="CHEBI:17596"/>
        <dbReference type="ChEBI" id="CHEBI:43474"/>
        <dbReference type="ChEBI" id="CHEBI:57720"/>
        <dbReference type="EC" id="2.4.2.1"/>
    </reaction>
    <physiologicalReaction direction="left-to-right" evidence="1">
        <dbReference type="Rhea" id="RHEA:27647"/>
    </physiologicalReaction>
</comment>
<organism evidence="10 11">
    <name type="scientific">Leptospira inadai serovar Lyme</name>
    <dbReference type="NCBI Taxonomy" id="293084"/>
    <lineage>
        <taxon>Bacteria</taxon>
        <taxon>Pseudomonadati</taxon>
        <taxon>Spirochaetota</taxon>
        <taxon>Spirochaetia</taxon>
        <taxon>Leptospirales</taxon>
        <taxon>Leptospiraceae</taxon>
        <taxon>Leptospira</taxon>
    </lineage>
</organism>
<comment type="similarity">
    <text evidence="2">Belongs to the purine nucleoside phosphorylase YfiH/LACC1 family.</text>
</comment>
<evidence type="ECO:0000313" key="10">
    <source>
        <dbReference type="EMBL" id="PNV76611.1"/>
    </source>
</evidence>
<keyword evidence="11" id="KW-1185">Reference proteome</keyword>
<evidence type="ECO:0000256" key="3">
    <source>
        <dbReference type="ARBA" id="ARBA00022679"/>
    </source>
</evidence>